<protein>
    <submittedName>
        <fullName evidence="1">Uncharacterized protein</fullName>
    </submittedName>
</protein>
<organism evidence="1 2">
    <name type="scientific">Ophiobolus disseminans</name>
    <dbReference type="NCBI Taxonomy" id="1469910"/>
    <lineage>
        <taxon>Eukaryota</taxon>
        <taxon>Fungi</taxon>
        <taxon>Dikarya</taxon>
        <taxon>Ascomycota</taxon>
        <taxon>Pezizomycotina</taxon>
        <taxon>Dothideomycetes</taxon>
        <taxon>Pleosporomycetidae</taxon>
        <taxon>Pleosporales</taxon>
        <taxon>Pleosporineae</taxon>
        <taxon>Phaeosphaeriaceae</taxon>
        <taxon>Ophiobolus</taxon>
    </lineage>
</organism>
<accession>A0A6A7AA10</accession>
<evidence type="ECO:0000313" key="2">
    <source>
        <dbReference type="Proteomes" id="UP000799424"/>
    </source>
</evidence>
<dbReference type="AlphaFoldDB" id="A0A6A7AA10"/>
<proteinExistence type="predicted"/>
<reference evidence="1" key="1">
    <citation type="journal article" date="2020" name="Stud. Mycol.">
        <title>101 Dothideomycetes genomes: a test case for predicting lifestyles and emergence of pathogens.</title>
        <authorList>
            <person name="Haridas S."/>
            <person name="Albert R."/>
            <person name="Binder M."/>
            <person name="Bloem J."/>
            <person name="Labutti K."/>
            <person name="Salamov A."/>
            <person name="Andreopoulos B."/>
            <person name="Baker S."/>
            <person name="Barry K."/>
            <person name="Bills G."/>
            <person name="Bluhm B."/>
            <person name="Cannon C."/>
            <person name="Castanera R."/>
            <person name="Culley D."/>
            <person name="Daum C."/>
            <person name="Ezra D."/>
            <person name="Gonzalez J."/>
            <person name="Henrissat B."/>
            <person name="Kuo A."/>
            <person name="Liang C."/>
            <person name="Lipzen A."/>
            <person name="Lutzoni F."/>
            <person name="Magnuson J."/>
            <person name="Mondo S."/>
            <person name="Nolan M."/>
            <person name="Ohm R."/>
            <person name="Pangilinan J."/>
            <person name="Park H.-J."/>
            <person name="Ramirez L."/>
            <person name="Alfaro M."/>
            <person name="Sun H."/>
            <person name="Tritt A."/>
            <person name="Yoshinaga Y."/>
            <person name="Zwiers L.-H."/>
            <person name="Turgeon B."/>
            <person name="Goodwin S."/>
            <person name="Spatafora J."/>
            <person name="Crous P."/>
            <person name="Grigoriev I."/>
        </authorList>
    </citation>
    <scope>NUCLEOTIDE SEQUENCE</scope>
    <source>
        <strain evidence="1">CBS 113818</strain>
    </source>
</reference>
<sequence length="160" mass="18254">MAWCQEGSHMRLFGGAVRLIVFKGCGASASTRVTLFMQNRACFRRQCFVWKDEGMGLVWDGVDGFGMQNSIFTRYDANSPRNETRRNEAKHVASRTFLMQASILKFPQLSLTRMPLFSIKDEKESQVKKLKHPPRVPIRAFRTPRSQPRALMKTLGLVSA</sequence>
<dbReference type="EMBL" id="MU006220">
    <property type="protein sequence ID" value="KAF2829684.1"/>
    <property type="molecule type" value="Genomic_DNA"/>
</dbReference>
<evidence type="ECO:0000313" key="1">
    <source>
        <dbReference type="EMBL" id="KAF2829684.1"/>
    </source>
</evidence>
<name>A0A6A7AA10_9PLEO</name>
<dbReference type="Proteomes" id="UP000799424">
    <property type="component" value="Unassembled WGS sequence"/>
</dbReference>
<keyword evidence="2" id="KW-1185">Reference proteome</keyword>
<gene>
    <name evidence="1" type="ORF">CC86DRAFT_173275</name>
</gene>